<reference evidence="5 6" key="1">
    <citation type="submission" date="2024-05" db="EMBL/GenBank/DDBJ databases">
        <title>Three bacterial strains, DH-69, EH-24, and ECK-19 isolated from coastal sediments.</title>
        <authorList>
            <person name="Ye Y.-Q."/>
            <person name="Du Z.-J."/>
        </authorList>
    </citation>
    <scope>NUCLEOTIDE SEQUENCE [LARGE SCALE GENOMIC DNA]</scope>
    <source>
        <strain evidence="5 6">ECK-19</strain>
    </source>
</reference>
<dbReference type="Gene3D" id="2.60.120.10">
    <property type="entry name" value="Jelly Rolls"/>
    <property type="match status" value="2"/>
</dbReference>
<dbReference type="InterPro" id="IPR003829">
    <property type="entry name" value="Pirin_N_dom"/>
</dbReference>
<gene>
    <name evidence="5" type="ORF">ABFZ84_12585</name>
</gene>
<dbReference type="EMBL" id="JBEHZE010000001">
    <property type="protein sequence ID" value="MEX6634384.1"/>
    <property type="molecule type" value="Genomic_DNA"/>
</dbReference>
<name>A0ABV3Z6E7_9PROT</name>
<organism evidence="5 6">
    <name type="scientific">Hyphococcus lacteus</name>
    <dbReference type="NCBI Taxonomy" id="3143536"/>
    <lineage>
        <taxon>Bacteria</taxon>
        <taxon>Pseudomonadati</taxon>
        <taxon>Pseudomonadota</taxon>
        <taxon>Alphaproteobacteria</taxon>
        <taxon>Parvularculales</taxon>
        <taxon>Parvularculaceae</taxon>
        <taxon>Hyphococcus</taxon>
    </lineage>
</organism>
<dbReference type="InterPro" id="IPR011051">
    <property type="entry name" value="RmlC_Cupin_sf"/>
</dbReference>
<dbReference type="Pfam" id="PF02678">
    <property type="entry name" value="Pirin"/>
    <property type="match status" value="1"/>
</dbReference>
<dbReference type="InterPro" id="IPR008778">
    <property type="entry name" value="Pirin_C_dom"/>
</dbReference>
<evidence type="ECO:0000256" key="2">
    <source>
        <dbReference type="RuleBase" id="RU003457"/>
    </source>
</evidence>
<comment type="caution">
    <text evidence="5">The sequence shown here is derived from an EMBL/GenBank/DDBJ whole genome shotgun (WGS) entry which is preliminary data.</text>
</comment>
<dbReference type="PIRSF" id="PIRSF006232">
    <property type="entry name" value="Pirin"/>
    <property type="match status" value="1"/>
</dbReference>
<evidence type="ECO:0000256" key="1">
    <source>
        <dbReference type="ARBA" id="ARBA00008416"/>
    </source>
</evidence>
<dbReference type="Pfam" id="PF05726">
    <property type="entry name" value="Pirin_C"/>
    <property type="match status" value="1"/>
</dbReference>
<dbReference type="CDD" id="cd02247">
    <property type="entry name" value="cupin_pirin_C"/>
    <property type="match status" value="1"/>
</dbReference>
<dbReference type="RefSeq" id="WP_369314369.1">
    <property type="nucleotide sequence ID" value="NZ_JBEHZE010000001.1"/>
</dbReference>
<sequence>MKNAPLIIEPRKRDLGGFTVGRVLPYAKRRTVGPFIFFDEMGPAQFKPGTGIDVRPHPHIGLATVTYLFDGEIRHRDNLGFDQVIRPGDVNWMTAGRGIVHSERTDQAHRENGQFMHGIQSWVALPESAERTDPSFHHHPKDTLPEINEPGIKMRLIAGTAFGKTSPVKTFSPIFYLAAEAQSGATLPLPDSYEERAIYVVDGEVEIDGTAYKGGRMVVFDDGENPTIKATTKTRAMLLGGAPIGKRFIWWNLVSTDQALIEEAKAAWTASAQSNFIDSVFSLPPDETEFIPLPDE</sequence>
<evidence type="ECO:0000313" key="6">
    <source>
        <dbReference type="Proteomes" id="UP001560685"/>
    </source>
</evidence>
<feature type="domain" description="Pirin N-terminal" evidence="3">
    <location>
        <begin position="19"/>
        <end position="123"/>
    </location>
</feature>
<dbReference type="CDD" id="cd02909">
    <property type="entry name" value="cupin_pirin_N"/>
    <property type="match status" value="1"/>
</dbReference>
<dbReference type="SUPFAM" id="SSF51182">
    <property type="entry name" value="RmlC-like cupins"/>
    <property type="match status" value="1"/>
</dbReference>
<accession>A0ABV3Z6E7</accession>
<comment type="similarity">
    <text evidence="1 2">Belongs to the pirin family.</text>
</comment>
<feature type="domain" description="Pirin C-terminal" evidence="4">
    <location>
        <begin position="177"/>
        <end position="270"/>
    </location>
</feature>
<evidence type="ECO:0000313" key="5">
    <source>
        <dbReference type="EMBL" id="MEX6634384.1"/>
    </source>
</evidence>
<protein>
    <submittedName>
        <fullName evidence="5">Pirin family protein</fullName>
    </submittedName>
</protein>
<proteinExistence type="inferred from homology"/>
<evidence type="ECO:0000259" key="4">
    <source>
        <dbReference type="Pfam" id="PF05726"/>
    </source>
</evidence>
<keyword evidence="6" id="KW-1185">Reference proteome</keyword>
<dbReference type="Proteomes" id="UP001560685">
    <property type="component" value="Unassembled WGS sequence"/>
</dbReference>
<dbReference type="InterPro" id="IPR014710">
    <property type="entry name" value="RmlC-like_jellyroll"/>
</dbReference>
<dbReference type="PANTHER" id="PTHR13903">
    <property type="entry name" value="PIRIN-RELATED"/>
    <property type="match status" value="1"/>
</dbReference>
<dbReference type="InterPro" id="IPR012093">
    <property type="entry name" value="Pirin"/>
</dbReference>
<evidence type="ECO:0000259" key="3">
    <source>
        <dbReference type="Pfam" id="PF02678"/>
    </source>
</evidence>
<dbReference type="PANTHER" id="PTHR13903:SF8">
    <property type="entry name" value="PIRIN"/>
    <property type="match status" value="1"/>
</dbReference>